<dbReference type="AlphaFoldDB" id="A0A0G4EFG8"/>
<gene>
    <name evidence="3" type="ORF">Vbra_11675</name>
</gene>
<accession>A0A0G4EFG8</accession>
<feature type="compositionally biased region" description="Polar residues" evidence="2">
    <location>
        <begin position="125"/>
        <end position="147"/>
    </location>
</feature>
<feature type="compositionally biased region" description="Pro residues" evidence="2">
    <location>
        <begin position="427"/>
        <end position="455"/>
    </location>
</feature>
<feature type="compositionally biased region" description="Pro residues" evidence="2">
    <location>
        <begin position="589"/>
        <end position="598"/>
    </location>
</feature>
<keyword evidence="1" id="KW-0175">Coiled coil</keyword>
<dbReference type="EMBL" id="CDMY01000226">
    <property type="protein sequence ID" value="CEL94741.1"/>
    <property type="molecule type" value="Genomic_DNA"/>
</dbReference>
<feature type="region of interest" description="Disordered" evidence="2">
    <location>
        <begin position="589"/>
        <end position="618"/>
    </location>
</feature>
<feature type="compositionally biased region" description="Gly residues" evidence="2">
    <location>
        <begin position="511"/>
        <end position="524"/>
    </location>
</feature>
<protein>
    <submittedName>
        <fullName evidence="3">Uncharacterized protein</fullName>
    </submittedName>
</protein>
<feature type="compositionally biased region" description="Low complexity" evidence="2">
    <location>
        <begin position="466"/>
        <end position="478"/>
    </location>
</feature>
<organism evidence="3 4">
    <name type="scientific">Vitrella brassicaformis (strain CCMP3155)</name>
    <dbReference type="NCBI Taxonomy" id="1169540"/>
    <lineage>
        <taxon>Eukaryota</taxon>
        <taxon>Sar</taxon>
        <taxon>Alveolata</taxon>
        <taxon>Colpodellida</taxon>
        <taxon>Vitrellaceae</taxon>
        <taxon>Vitrella</taxon>
    </lineage>
</organism>
<dbReference type="InParanoid" id="A0A0G4EFG8"/>
<dbReference type="VEuPathDB" id="CryptoDB:Vbra_11675"/>
<evidence type="ECO:0000313" key="3">
    <source>
        <dbReference type="EMBL" id="CEL94741.1"/>
    </source>
</evidence>
<proteinExistence type="predicted"/>
<feature type="coiled-coil region" evidence="1">
    <location>
        <begin position="388"/>
        <end position="415"/>
    </location>
</feature>
<feature type="region of interest" description="Disordered" evidence="2">
    <location>
        <begin position="125"/>
        <end position="176"/>
    </location>
</feature>
<feature type="compositionally biased region" description="Low complexity" evidence="2">
    <location>
        <begin position="486"/>
        <end position="501"/>
    </location>
</feature>
<evidence type="ECO:0000256" key="1">
    <source>
        <dbReference type="SAM" id="Coils"/>
    </source>
</evidence>
<sequence length="618" mass="67994">MLAEADRALAERYQGPGFEAEERELVALRDLHAAAQQSLSKAVRGANLSALTQLRREGHYERALAMTQGDRQDLPAEMTKRILMMQTRLRDLLQDTWMQEGRLRDEHDKKIAALLRSDLPVPSTSYYAHSSQHTGSTPFDSLSAYHNPTSPSYPASPSPPHRPYGQQAGQRYGYGYGGGSGGGWTAQDVSVRGSTAGMGGKFQHSTTNSGTSSLNWPYGDHLRGRHHPPPRSGGRGLQTCVGDHKYCYIVMEMARGTTVAELLARKKAERLRVPEELRRRIMACLLRAVDSPAAAMASAAASESLPWGPWTTDEEMFQIYADQNQRWRDLWQKLAPGRPWSEAMDLVFLYEDKEYLQKRVKEWRDRAQIYQTSVVKLKERQEVLLQMLAQKEKASKALEADKKAMAAEIEALKAKPPIARPMAAGPPAAPGAPPAAPGAPPAALPSPAPLSPQPHVPLAASSIYGAPRPAHQQLQPHQHQPHQHQRQQQQHQQQQGPGQFRPVREPVRGPVFGGGRWGAGGVGVGQQHQRHEGGAHGNFNDRHGGRVECPGAAIPPAHLRLPYMAQPHAALPGLYVPTLAPPARYFPIPSPPPFAAPPPRRRRDQSPQPGCCGLFSFR</sequence>
<feature type="region of interest" description="Disordered" evidence="2">
    <location>
        <begin position="420"/>
        <end position="530"/>
    </location>
</feature>
<dbReference type="Proteomes" id="UP000041254">
    <property type="component" value="Unassembled WGS sequence"/>
</dbReference>
<reference evidence="3 4" key="1">
    <citation type="submission" date="2014-11" db="EMBL/GenBank/DDBJ databases">
        <authorList>
            <person name="Zhu J."/>
            <person name="Qi W."/>
            <person name="Song R."/>
        </authorList>
    </citation>
    <scope>NUCLEOTIDE SEQUENCE [LARGE SCALE GENOMIC DNA]</scope>
</reference>
<name>A0A0G4EFG8_VITBC</name>
<evidence type="ECO:0000313" key="4">
    <source>
        <dbReference type="Proteomes" id="UP000041254"/>
    </source>
</evidence>
<keyword evidence="4" id="KW-1185">Reference proteome</keyword>
<evidence type="ECO:0000256" key="2">
    <source>
        <dbReference type="SAM" id="MobiDB-lite"/>
    </source>
</evidence>